<gene>
    <name evidence="4" type="ORF">PSET11_00927</name>
</gene>
<evidence type="ECO:0000256" key="2">
    <source>
        <dbReference type="SAM" id="Phobius"/>
    </source>
</evidence>
<sequence length="224" mass="23473">MARKRQQDVTVLHGHHVVTGPELRAAMDSVRNPDGTGSIRRRAVHGMVLVILIGLICAAIILAFAIINGQLKVPAAVAAKETVKTCPTDSFTYAANESINVNVYNSTNRPGLARAVADDLLARKFVVGAVSNIDANYRGAAAVVSGTAGQAAAFSLQRNLQGSDYFLDARTDASVDVVLAQNYSTLTPQDVVDQTPGPLLCPRDSRRVADTGKSPVVPSAAPAG</sequence>
<dbReference type="InterPro" id="IPR027381">
    <property type="entry name" value="LytR/CpsA/Psr_C"/>
</dbReference>
<feature type="transmembrane region" description="Helical" evidence="2">
    <location>
        <begin position="47"/>
        <end position="67"/>
    </location>
</feature>
<reference evidence="4 5" key="1">
    <citation type="submission" date="2018-11" db="EMBL/GenBank/DDBJ databases">
        <authorList>
            <person name="Criscuolo A."/>
        </authorList>
    </citation>
    <scope>NUCLEOTIDE SEQUENCE [LARGE SCALE GENOMIC DNA]</scope>
    <source>
        <strain evidence="4">AT11b</strain>
    </source>
</reference>
<dbReference type="EMBL" id="UXAU01000014">
    <property type="protein sequence ID" value="VDC22278.1"/>
    <property type="molecule type" value="Genomic_DNA"/>
</dbReference>
<accession>A0A3P5WKS4</accession>
<keyword evidence="5" id="KW-1185">Reference proteome</keyword>
<feature type="domain" description="LytR/CpsA/Psr regulator C-terminal" evidence="3">
    <location>
        <begin position="99"/>
        <end position="183"/>
    </location>
</feature>
<evidence type="ECO:0000313" key="4">
    <source>
        <dbReference type="EMBL" id="VDC22278.1"/>
    </source>
</evidence>
<feature type="region of interest" description="Disordered" evidence="1">
    <location>
        <begin position="203"/>
        <end position="224"/>
    </location>
</feature>
<protein>
    <recommendedName>
        <fullName evidence="3">LytR/CpsA/Psr regulator C-terminal domain-containing protein</fullName>
    </recommendedName>
</protein>
<evidence type="ECO:0000259" key="3">
    <source>
        <dbReference type="Pfam" id="PF13399"/>
    </source>
</evidence>
<keyword evidence="2" id="KW-0472">Membrane</keyword>
<organism evidence="4 5">
    <name type="scientific">Arthrobacter ulcerisalmonis</name>
    <dbReference type="NCBI Taxonomy" id="2483813"/>
    <lineage>
        <taxon>Bacteria</taxon>
        <taxon>Bacillati</taxon>
        <taxon>Actinomycetota</taxon>
        <taxon>Actinomycetes</taxon>
        <taxon>Micrococcales</taxon>
        <taxon>Micrococcaceae</taxon>
        <taxon>Arthrobacter</taxon>
    </lineage>
</organism>
<keyword evidence="2" id="KW-0812">Transmembrane</keyword>
<proteinExistence type="predicted"/>
<dbReference type="Pfam" id="PF13399">
    <property type="entry name" value="LytR_C"/>
    <property type="match status" value="1"/>
</dbReference>
<dbReference type="Gene3D" id="3.30.70.2390">
    <property type="match status" value="1"/>
</dbReference>
<evidence type="ECO:0000256" key="1">
    <source>
        <dbReference type="SAM" id="MobiDB-lite"/>
    </source>
</evidence>
<dbReference type="AlphaFoldDB" id="A0A3P5WKS4"/>
<name>A0A3P5WKS4_9MICC</name>
<evidence type="ECO:0000313" key="5">
    <source>
        <dbReference type="Proteomes" id="UP000280861"/>
    </source>
</evidence>
<dbReference type="Proteomes" id="UP000280861">
    <property type="component" value="Unassembled WGS sequence"/>
</dbReference>
<keyword evidence="2" id="KW-1133">Transmembrane helix</keyword>
<dbReference type="OrthoDB" id="4864198at2"/>